<dbReference type="InterPro" id="IPR027417">
    <property type="entry name" value="P-loop_NTPase"/>
</dbReference>
<dbReference type="InterPro" id="IPR018094">
    <property type="entry name" value="Thymidylate_kinase"/>
</dbReference>
<protein>
    <recommendedName>
        <fullName evidence="8">Probable thymidylate kinase</fullName>
        <ecNumber evidence="8">2.7.4.9</ecNumber>
    </recommendedName>
    <alternativeName>
        <fullName evidence="8">dTMP kinase</fullName>
    </alternativeName>
</protein>
<keyword evidence="4 8" id="KW-0547">Nucleotide-binding</keyword>
<evidence type="ECO:0000256" key="5">
    <source>
        <dbReference type="ARBA" id="ARBA00022777"/>
    </source>
</evidence>
<evidence type="ECO:0000256" key="8">
    <source>
        <dbReference type="HAMAP-Rule" id="MF_00165"/>
    </source>
</evidence>
<dbReference type="PROSITE" id="PS01331">
    <property type="entry name" value="THYMIDYLATE_KINASE"/>
    <property type="match status" value="1"/>
</dbReference>
<sequence>MLLIALEGIDGAGKTTVAKKLFEKLHNKNVIITAEPFTQDIIKMIEDNGWKNPIILTLLFAADRAIHINWIYNQHPDIVILDRYIYSSIAYQSVMGIDEEWIREVNSKFPKPTITFLIDVPIEIAIQRINKNDKFNFEEKIKLLHNVRNKYLEIAKKDKLIIVNGQNNIETITTEIFNVVEKYLKSS</sequence>
<dbReference type="Proteomes" id="UP000248044">
    <property type="component" value="Chromosome"/>
</dbReference>
<comment type="similarity">
    <text evidence="1 8">Belongs to the thymidylate kinase family.</text>
</comment>
<dbReference type="GO" id="GO:0005524">
    <property type="term" value="F:ATP binding"/>
    <property type="evidence" value="ECO:0007669"/>
    <property type="project" value="UniProtKB-UniRule"/>
</dbReference>
<dbReference type="RefSeq" id="WP_110270471.1">
    <property type="nucleotide sequence ID" value="NZ_CP029289.2"/>
</dbReference>
<accession>A0A2U9IF11</accession>
<dbReference type="EMBL" id="CP029289">
    <property type="protein sequence ID" value="AWR94590.1"/>
    <property type="molecule type" value="Genomic_DNA"/>
</dbReference>
<name>A0A2U9IF11_9CREN</name>
<dbReference type="GO" id="GO:0006227">
    <property type="term" value="P:dUDP biosynthetic process"/>
    <property type="evidence" value="ECO:0007669"/>
    <property type="project" value="TreeGrafter"/>
</dbReference>
<keyword evidence="6 8" id="KW-0067">ATP-binding</keyword>
<keyword evidence="3 8" id="KW-0545">Nucleotide biosynthesis</keyword>
<keyword evidence="2 8" id="KW-0808">Transferase</keyword>
<evidence type="ECO:0000256" key="3">
    <source>
        <dbReference type="ARBA" id="ARBA00022727"/>
    </source>
</evidence>
<dbReference type="InterPro" id="IPR018095">
    <property type="entry name" value="Thymidylate_kin_CS"/>
</dbReference>
<reference evidence="10 11" key="1">
    <citation type="submission" date="2018-05" db="EMBL/GenBank/DDBJ databases">
        <title>Complete Genome Sequences of Extremely Thermoacidophilic, Metal-Mobilizing Type-Strain Members of the Archaeal Family Sulfolobaceae: Acidianus brierleyi DSM-1651T, Acidianus sulfidivorans DSM-18786T, Metallosphaera hakonensis DSM-7519T, and Metallosphaera prunae DSM-10039T.</title>
        <authorList>
            <person name="Counts J.A."/>
            <person name="Kelly R.M."/>
        </authorList>
    </citation>
    <scope>NUCLEOTIDE SEQUENCE [LARGE SCALE GENOMIC DNA]</scope>
    <source>
        <strain evidence="10 11">DSM 1651</strain>
    </source>
</reference>
<dbReference type="GO" id="GO:0006233">
    <property type="term" value="P:dTDP biosynthetic process"/>
    <property type="evidence" value="ECO:0007669"/>
    <property type="project" value="InterPro"/>
</dbReference>
<dbReference type="GO" id="GO:0006235">
    <property type="term" value="P:dTTP biosynthetic process"/>
    <property type="evidence" value="ECO:0007669"/>
    <property type="project" value="UniProtKB-UniRule"/>
</dbReference>
<dbReference type="PANTHER" id="PTHR10344">
    <property type="entry name" value="THYMIDYLATE KINASE"/>
    <property type="match status" value="1"/>
</dbReference>
<keyword evidence="11" id="KW-1185">Reference proteome</keyword>
<dbReference type="HAMAP" id="MF_00165">
    <property type="entry name" value="Thymidylate_kinase"/>
    <property type="match status" value="1"/>
</dbReference>
<evidence type="ECO:0000313" key="11">
    <source>
        <dbReference type="Proteomes" id="UP000248044"/>
    </source>
</evidence>
<dbReference type="GO" id="GO:0005737">
    <property type="term" value="C:cytoplasm"/>
    <property type="evidence" value="ECO:0007669"/>
    <property type="project" value="TreeGrafter"/>
</dbReference>
<gene>
    <name evidence="8 10" type="primary">tmk</name>
    <name evidence="10" type="ORF">DFR85_08285</name>
</gene>
<evidence type="ECO:0000313" key="10">
    <source>
        <dbReference type="EMBL" id="AWR94590.1"/>
    </source>
</evidence>
<evidence type="ECO:0000256" key="4">
    <source>
        <dbReference type="ARBA" id="ARBA00022741"/>
    </source>
</evidence>
<dbReference type="SUPFAM" id="SSF52540">
    <property type="entry name" value="P-loop containing nucleoside triphosphate hydrolases"/>
    <property type="match status" value="1"/>
</dbReference>
<dbReference type="OrthoDB" id="43083at2157"/>
<dbReference type="EC" id="2.7.4.9" evidence="8"/>
<comment type="catalytic activity">
    <reaction evidence="7 8">
        <text>dTMP + ATP = dTDP + ADP</text>
        <dbReference type="Rhea" id="RHEA:13517"/>
        <dbReference type="ChEBI" id="CHEBI:30616"/>
        <dbReference type="ChEBI" id="CHEBI:58369"/>
        <dbReference type="ChEBI" id="CHEBI:63528"/>
        <dbReference type="ChEBI" id="CHEBI:456216"/>
        <dbReference type="EC" id="2.7.4.9"/>
    </reaction>
</comment>
<dbReference type="KEGG" id="abri:DFR85_08285"/>
<dbReference type="AlphaFoldDB" id="A0A2U9IF11"/>
<evidence type="ECO:0000256" key="2">
    <source>
        <dbReference type="ARBA" id="ARBA00022679"/>
    </source>
</evidence>
<dbReference type="GO" id="GO:0004798">
    <property type="term" value="F:dTMP kinase activity"/>
    <property type="evidence" value="ECO:0007669"/>
    <property type="project" value="UniProtKB-UniRule"/>
</dbReference>
<feature type="domain" description="Thymidylate kinase-like" evidence="9">
    <location>
        <begin position="6"/>
        <end position="176"/>
    </location>
</feature>
<evidence type="ECO:0000256" key="7">
    <source>
        <dbReference type="ARBA" id="ARBA00048743"/>
    </source>
</evidence>
<organism evidence="10 11">
    <name type="scientific">Acidianus brierleyi</name>
    <dbReference type="NCBI Taxonomy" id="41673"/>
    <lineage>
        <taxon>Archaea</taxon>
        <taxon>Thermoproteota</taxon>
        <taxon>Thermoprotei</taxon>
        <taxon>Sulfolobales</taxon>
        <taxon>Sulfolobaceae</taxon>
        <taxon>Acidianus</taxon>
    </lineage>
</organism>
<evidence type="ECO:0000259" key="9">
    <source>
        <dbReference type="Pfam" id="PF02223"/>
    </source>
</evidence>
<proteinExistence type="inferred from homology"/>
<evidence type="ECO:0000256" key="1">
    <source>
        <dbReference type="ARBA" id="ARBA00009776"/>
    </source>
</evidence>
<keyword evidence="5 8" id="KW-0418">Kinase</keyword>
<evidence type="ECO:0000256" key="6">
    <source>
        <dbReference type="ARBA" id="ARBA00022840"/>
    </source>
</evidence>
<dbReference type="CDD" id="cd01672">
    <property type="entry name" value="TMPK"/>
    <property type="match status" value="1"/>
</dbReference>
<dbReference type="Gene3D" id="3.40.50.300">
    <property type="entry name" value="P-loop containing nucleotide triphosphate hydrolases"/>
    <property type="match status" value="1"/>
</dbReference>
<dbReference type="GeneID" id="36832147"/>
<feature type="binding site" evidence="8">
    <location>
        <begin position="8"/>
        <end position="15"/>
    </location>
    <ligand>
        <name>ATP</name>
        <dbReference type="ChEBI" id="CHEBI:30616"/>
    </ligand>
</feature>
<dbReference type="NCBIfam" id="TIGR00041">
    <property type="entry name" value="DTMP_kinase"/>
    <property type="match status" value="1"/>
</dbReference>
<dbReference type="PANTHER" id="PTHR10344:SF4">
    <property type="entry name" value="UMP-CMP KINASE 2, MITOCHONDRIAL"/>
    <property type="match status" value="1"/>
</dbReference>
<dbReference type="InterPro" id="IPR039430">
    <property type="entry name" value="Thymidylate_kin-like_dom"/>
</dbReference>
<dbReference type="Pfam" id="PF02223">
    <property type="entry name" value="Thymidylate_kin"/>
    <property type="match status" value="1"/>
</dbReference>